<dbReference type="AlphaFoldDB" id="A0A2W4TSG7"/>
<feature type="domain" description="Guanylate cyclase" evidence="9">
    <location>
        <begin position="605"/>
        <end position="737"/>
    </location>
</feature>
<dbReference type="FunFam" id="3.30.70.1230:FF:000016">
    <property type="entry name" value="Adenylate/guanylate cyclase domain-containing protein"/>
    <property type="match status" value="1"/>
</dbReference>
<proteinExistence type="inferred from homology"/>
<dbReference type="SMART" id="SM00065">
    <property type="entry name" value="GAF"/>
    <property type="match status" value="2"/>
</dbReference>
<accession>A0A2W4TSG7</accession>
<dbReference type="GO" id="GO:0006171">
    <property type="term" value="P:cAMP biosynthetic process"/>
    <property type="evidence" value="ECO:0007669"/>
    <property type="project" value="TreeGrafter"/>
</dbReference>
<dbReference type="InterPro" id="IPR019734">
    <property type="entry name" value="TPR_rpt"/>
</dbReference>
<evidence type="ECO:0000313" key="11">
    <source>
        <dbReference type="Proteomes" id="UP000249354"/>
    </source>
</evidence>
<keyword evidence="6" id="KW-0472">Membrane</keyword>
<comment type="subcellular location">
    <subcellularLocation>
        <location evidence="1">Cell envelope</location>
    </subcellularLocation>
</comment>
<evidence type="ECO:0000259" key="9">
    <source>
        <dbReference type="PROSITE" id="PS50125"/>
    </source>
</evidence>
<evidence type="ECO:0000256" key="2">
    <source>
        <dbReference type="ARBA" id="ARBA00005381"/>
    </source>
</evidence>
<dbReference type="Gene3D" id="3.30.70.1230">
    <property type="entry name" value="Nucleotide cyclase"/>
    <property type="match status" value="1"/>
</dbReference>
<evidence type="ECO:0000256" key="3">
    <source>
        <dbReference type="ARBA" id="ARBA00022475"/>
    </source>
</evidence>
<dbReference type="Gene3D" id="3.30.450.40">
    <property type="match status" value="2"/>
</dbReference>
<dbReference type="Proteomes" id="UP000249354">
    <property type="component" value="Unassembled WGS sequence"/>
</dbReference>
<dbReference type="SUPFAM" id="SSF55073">
    <property type="entry name" value="Nucleotide cyclase"/>
    <property type="match status" value="1"/>
</dbReference>
<evidence type="ECO:0000256" key="1">
    <source>
        <dbReference type="ARBA" id="ARBA00004196"/>
    </source>
</evidence>
<dbReference type="InterPro" id="IPR000014">
    <property type="entry name" value="PAS"/>
</dbReference>
<dbReference type="PROSITE" id="PS50005">
    <property type="entry name" value="TPR"/>
    <property type="match status" value="1"/>
</dbReference>
<sequence>MPQPPSSRDLLALSDRYGQSQLSARVEDLSIPDFIKFLDRTTREFEQFLRVINLINNQSLEPMLDDLLETFALKIGQILQAERTTIFVVDEARQELWSKVAQGSAGAGAQGRLEIRVPLNNGIAGYVATTGEGVNIPDVYADARFNGATDRQTGYRTRNMLCMPVMSSGDRVVAVAQLLNKVGTGTQPFSPEDEARFAQFAPSIGILLESCQSFYLAARNQKGVAALLKAISSMEQSLNLEVTLQSVMAAARSLMQADRSTLWLLDEQHRELWSQVQSADGLALIDLRMPASKGIVGHVAQTGEKLNILDAYADARFDVSADRKTGYRTRNILCMPVFNSSGKLIGVSQLINKQQGQFTPLDESFMRAFNTQAGIALENAQLFQEISQEKQYQKDMLESLSDAVISTDMVGRIVTINEAALKLLGAPVGEGLENLPGGMNQSGEQRVNKAAARRWQSALMGCYLWDVVYLERLRDRLEDSLKTGARHYVPEQGLRVAVKGEGKRGRKGESALVVPDGEAYRLWGNANQLVSPEWVVGWNRSINLTVSPLSDPQGGVRGGLVVLEDISQEKRMKTTLYRYMTPGVAERVMALGEDVLMVGERKDVTVLFSDIRGYTTLTEALEATDVVSMLNEYFETMVEAVFHSEGTLDKFIGDALMAVFGAPLPLSNHAWSAVCSALDMRKRLVAFNQERLAKGQPELRIGIGLSSGEVVSGNIGSQRKMEYTVIGDGVNLSARLESITKQYGCDIVLSEHTYELCKEMIWVRELDLIRVKGKLEPVKIYELVGDRTQPLSKEDEIFLDLYSRGRKAYKERRFHGAMALFDKALSLRPDDLAAALQLERTQAYIQRPPANDWDGVYVMTTK</sequence>
<dbReference type="InterPro" id="IPR001054">
    <property type="entry name" value="A/G_cyclase"/>
</dbReference>
<dbReference type="InterPro" id="IPR029016">
    <property type="entry name" value="GAF-like_dom_sf"/>
</dbReference>
<dbReference type="PROSITE" id="PS50125">
    <property type="entry name" value="GUANYLATE_CYCLASE_2"/>
    <property type="match status" value="1"/>
</dbReference>
<dbReference type="Pfam" id="PF01590">
    <property type="entry name" value="GAF"/>
    <property type="match status" value="2"/>
</dbReference>
<dbReference type="InterPro" id="IPR003018">
    <property type="entry name" value="GAF"/>
</dbReference>
<evidence type="ECO:0000256" key="7">
    <source>
        <dbReference type="PROSITE-ProRule" id="PRU00339"/>
    </source>
</evidence>
<dbReference type="Gene3D" id="3.30.450.20">
    <property type="entry name" value="PAS domain"/>
    <property type="match status" value="1"/>
</dbReference>
<evidence type="ECO:0000259" key="8">
    <source>
        <dbReference type="PROSITE" id="PS50112"/>
    </source>
</evidence>
<gene>
    <name evidence="10" type="ORF">DCF25_21160</name>
</gene>
<dbReference type="SMART" id="SM00044">
    <property type="entry name" value="CYCc"/>
    <property type="match status" value="1"/>
</dbReference>
<dbReference type="GO" id="GO:0004016">
    <property type="term" value="F:adenylate cyclase activity"/>
    <property type="evidence" value="ECO:0007669"/>
    <property type="project" value="UniProtKB-ARBA"/>
</dbReference>
<comment type="caution">
    <text evidence="10">The sequence shown here is derived from an EMBL/GenBank/DDBJ whole genome shotgun (WGS) entry which is preliminary data.</text>
</comment>
<evidence type="ECO:0000256" key="4">
    <source>
        <dbReference type="ARBA" id="ARBA00022692"/>
    </source>
</evidence>
<dbReference type="GO" id="GO:0035556">
    <property type="term" value="P:intracellular signal transduction"/>
    <property type="evidence" value="ECO:0007669"/>
    <property type="project" value="InterPro"/>
</dbReference>
<comment type="similarity">
    <text evidence="2">Belongs to the adenylyl cyclase class-3 family.</text>
</comment>
<feature type="domain" description="PAS" evidence="8">
    <location>
        <begin position="389"/>
        <end position="425"/>
    </location>
</feature>
<dbReference type="PANTHER" id="PTHR43081:SF1">
    <property type="entry name" value="ADENYLATE CYCLASE, TERMINAL-DIFFERENTIATION SPECIFIC"/>
    <property type="match status" value="1"/>
</dbReference>
<organism evidence="10 11">
    <name type="scientific">Leptolyngbya foveolarum</name>
    <dbReference type="NCBI Taxonomy" id="47253"/>
    <lineage>
        <taxon>Bacteria</taxon>
        <taxon>Bacillati</taxon>
        <taxon>Cyanobacteriota</taxon>
        <taxon>Cyanophyceae</taxon>
        <taxon>Leptolyngbyales</taxon>
        <taxon>Leptolyngbyaceae</taxon>
        <taxon>Leptolyngbya group</taxon>
        <taxon>Leptolyngbya</taxon>
    </lineage>
</organism>
<keyword evidence="4" id="KW-0812">Transmembrane</keyword>
<dbReference type="PANTHER" id="PTHR43081">
    <property type="entry name" value="ADENYLATE CYCLASE, TERMINAL-DIFFERENTIATION SPECIFIC-RELATED"/>
    <property type="match status" value="1"/>
</dbReference>
<protein>
    <submittedName>
        <fullName evidence="10">Adenylate/guanylate cyclase domain-containing protein</fullName>
    </submittedName>
</protein>
<reference evidence="11" key="1">
    <citation type="submission" date="2018-04" db="EMBL/GenBank/DDBJ databases">
        <authorList>
            <person name="Cornet L."/>
        </authorList>
    </citation>
    <scope>NUCLEOTIDE SEQUENCE [LARGE SCALE GENOMIC DNA]</scope>
</reference>
<keyword evidence="7" id="KW-0802">TPR repeat</keyword>
<dbReference type="CDD" id="cd07302">
    <property type="entry name" value="CHD"/>
    <property type="match status" value="1"/>
</dbReference>
<evidence type="ECO:0000313" key="10">
    <source>
        <dbReference type="EMBL" id="PZO09957.1"/>
    </source>
</evidence>
<dbReference type="Pfam" id="PF00211">
    <property type="entry name" value="Guanylate_cyc"/>
    <property type="match status" value="1"/>
</dbReference>
<dbReference type="InterPro" id="IPR029787">
    <property type="entry name" value="Nucleotide_cyclase"/>
</dbReference>
<dbReference type="InterPro" id="IPR050697">
    <property type="entry name" value="Adenylyl/Guanylyl_Cyclase_3/4"/>
</dbReference>
<keyword evidence="5" id="KW-1133">Transmembrane helix</keyword>
<dbReference type="InterPro" id="IPR035965">
    <property type="entry name" value="PAS-like_dom_sf"/>
</dbReference>
<dbReference type="SUPFAM" id="SSF55781">
    <property type="entry name" value="GAF domain-like"/>
    <property type="match status" value="2"/>
</dbReference>
<keyword evidence="3" id="KW-1003">Cell membrane</keyword>
<dbReference type="SUPFAM" id="SSF55785">
    <property type="entry name" value="PYP-like sensor domain (PAS domain)"/>
    <property type="match status" value="1"/>
</dbReference>
<feature type="repeat" description="TPR" evidence="7">
    <location>
        <begin position="798"/>
        <end position="831"/>
    </location>
</feature>
<evidence type="ECO:0000256" key="6">
    <source>
        <dbReference type="ARBA" id="ARBA00023136"/>
    </source>
</evidence>
<dbReference type="GO" id="GO:0030313">
    <property type="term" value="C:cell envelope"/>
    <property type="evidence" value="ECO:0007669"/>
    <property type="project" value="UniProtKB-SubCell"/>
</dbReference>
<dbReference type="EMBL" id="QBMC01000234">
    <property type="protein sequence ID" value="PZO09957.1"/>
    <property type="molecule type" value="Genomic_DNA"/>
</dbReference>
<dbReference type="PROSITE" id="PS50112">
    <property type="entry name" value="PAS"/>
    <property type="match status" value="1"/>
</dbReference>
<reference evidence="10 11" key="2">
    <citation type="submission" date="2018-06" db="EMBL/GenBank/DDBJ databases">
        <title>Metagenomic assembly of (sub)arctic Cyanobacteria and their associated microbiome from non-axenic cultures.</title>
        <authorList>
            <person name="Baurain D."/>
        </authorList>
    </citation>
    <scope>NUCLEOTIDE SEQUENCE [LARGE SCALE GENOMIC DNA]</scope>
    <source>
        <strain evidence="10">ULC129bin1</strain>
    </source>
</reference>
<dbReference type="Pfam" id="PF13188">
    <property type="entry name" value="PAS_8"/>
    <property type="match status" value="1"/>
</dbReference>
<name>A0A2W4TSG7_9CYAN</name>
<evidence type="ECO:0000256" key="5">
    <source>
        <dbReference type="ARBA" id="ARBA00022989"/>
    </source>
</evidence>